<evidence type="ECO:0000256" key="2">
    <source>
        <dbReference type="ARBA" id="ARBA00022679"/>
    </source>
</evidence>
<dbReference type="GO" id="GO:0005829">
    <property type="term" value="C:cytosol"/>
    <property type="evidence" value="ECO:0007669"/>
    <property type="project" value="TreeGrafter"/>
</dbReference>
<dbReference type="NCBIfam" id="TIGR02195">
    <property type="entry name" value="heptsyl_trn_II"/>
    <property type="match status" value="1"/>
</dbReference>
<comment type="catalytic activity">
    <reaction evidence="5">
        <text>an L-alpha-D-Hep-(1-&gt;5)-[alpha-Kdo-(2-&gt;4)]-alpha-Kdo-(2-&gt;6)-lipid A + ADP-L-glycero-beta-D-manno-heptose = an L-alpha-D-Hep-(1-&gt;3)-L-alpha-D-Hep-(1-&gt;5)-[alpha-Kdo-(2-&gt;4)]-alpha-Kdo-(2-&gt;6)-lipid A + ADP + H(+)</text>
        <dbReference type="Rhea" id="RHEA:74071"/>
        <dbReference type="ChEBI" id="CHEBI:15378"/>
        <dbReference type="ChEBI" id="CHEBI:61506"/>
        <dbReference type="ChEBI" id="CHEBI:193068"/>
        <dbReference type="ChEBI" id="CHEBI:193069"/>
        <dbReference type="ChEBI" id="CHEBI:456216"/>
        <dbReference type="EC" id="2.4.99.24"/>
    </reaction>
</comment>
<evidence type="ECO:0000313" key="7">
    <source>
        <dbReference type="Proteomes" id="UP000317369"/>
    </source>
</evidence>
<keyword evidence="1" id="KW-0328">Glycosyltransferase</keyword>
<evidence type="ECO:0000256" key="5">
    <source>
        <dbReference type="ARBA" id="ARBA00047503"/>
    </source>
</evidence>
<accession>A0A517YTH4</accession>
<dbReference type="GO" id="GO:0008713">
    <property type="term" value="F:ADP-heptose-lipopolysaccharide heptosyltransferase activity"/>
    <property type="evidence" value="ECO:0007669"/>
    <property type="project" value="UniProtKB-EC"/>
</dbReference>
<dbReference type="PANTHER" id="PTHR30160:SF7">
    <property type="entry name" value="ADP-HEPTOSE--LPS HEPTOSYLTRANSFERASE 2"/>
    <property type="match status" value="1"/>
</dbReference>
<dbReference type="Gene3D" id="3.40.50.2000">
    <property type="entry name" value="Glycogen Phosphorylase B"/>
    <property type="match status" value="2"/>
</dbReference>
<dbReference type="PANTHER" id="PTHR30160">
    <property type="entry name" value="TETRAACYLDISACCHARIDE 4'-KINASE-RELATED"/>
    <property type="match status" value="1"/>
</dbReference>
<dbReference type="KEGG" id="pcor:KS4_15690"/>
<dbReference type="InterPro" id="IPR002201">
    <property type="entry name" value="Glyco_trans_9"/>
</dbReference>
<gene>
    <name evidence="6" type="primary">rfaF</name>
    <name evidence="6" type="ORF">KS4_15690</name>
</gene>
<name>A0A517YTH4_9BACT</name>
<evidence type="ECO:0000256" key="3">
    <source>
        <dbReference type="ARBA" id="ARBA00043995"/>
    </source>
</evidence>
<protein>
    <recommendedName>
        <fullName evidence="4">lipopolysaccharide heptosyltransferase II</fullName>
        <ecNumber evidence="4">2.4.99.24</ecNumber>
    </recommendedName>
</protein>
<dbReference type="GO" id="GO:0009244">
    <property type="term" value="P:lipopolysaccharide core region biosynthetic process"/>
    <property type="evidence" value="ECO:0007669"/>
    <property type="project" value="TreeGrafter"/>
</dbReference>
<dbReference type="EMBL" id="CP036425">
    <property type="protein sequence ID" value="QDU33519.1"/>
    <property type="molecule type" value="Genomic_DNA"/>
</dbReference>
<dbReference type="RefSeq" id="WP_145076622.1">
    <property type="nucleotide sequence ID" value="NZ_CP036425.1"/>
</dbReference>
<reference evidence="6 7" key="1">
    <citation type="submission" date="2019-02" db="EMBL/GenBank/DDBJ databases">
        <title>Deep-cultivation of Planctomycetes and their phenomic and genomic characterization uncovers novel biology.</title>
        <authorList>
            <person name="Wiegand S."/>
            <person name="Jogler M."/>
            <person name="Boedeker C."/>
            <person name="Pinto D."/>
            <person name="Vollmers J."/>
            <person name="Rivas-Marin E."/>
            <person name="Kohn T."/>
            <person name="Peeters S.H."/>
            <person name="Heuer A."/>
            <person name="Rast P."/>
            <person name="Oberbeckmann S."/>
            <person name="Bunk B."/>
            <person name="Jeske O."/>
            <person name="Meyerdierks A."/>
            <person name="Storesund J.E."/>
            <person name="Kallscheuer N."/>
            <person name="Luecker S."/>
            <person name="Lage O.M."/>
            <person name="Pohl T."/>
            <person name="Merkel B.J."/>
            <person name="Hornburger P."/>
            <person name="Mueller R.-W."/>
            <person name="Bruemmer F."/>
            <person name="Labrenz M."/>
            <person name="Spormann A.M."/>
            <person name="Op den Camp H."/>
            <person name="Overmann J."/>
            <person name="Amann R."/>
            <person name="Jetten M.S.M."/>
            <person name="Mascher T."/>
            <person name="Medema M.H."/>
            <person name="Devos D.P."/>
            <person name="Kaster A.-K."/>
            <person name="Ovreas L."/>
            <person name="Rohde M."/>
            <person name="Galperin M.Y."/>
            <person name="Jogler C."/>
        </authorList>
    </citation>
    <scope>NUCLEOTIDE SEQUENCE [LARGE SCALE GENOMIC DNA]</scope>
    <source>
        <strain evidence="6 7">KS4</strain>
    </source>
</reference>
<organism evidence="6 7">
    <name type="scientific">Poriferisphaera corsica</name>
    <dbReference type="NCBI Taxonomy" id="2528020"/>
    <lineage>
        <taxon>Bacteria</taxon>
        <taxon>Pseudomonadati</taxon>
        <taxon>Planctomycetota</taxon>
        <taxon>Phycisphaerae</taxon>
        <taxon>Phycisphaerales</taxon>
        <taxon>Phycisphaeraceae</taxon>
        <taxon>Poriferisphaera</taxon>
    </lineage>
</organism>
<comment type="similarity">
    <text evidence="3">Belongs to the glycosyltransferase 9 family.</text>
</comment>
<dbReference type="EC" id="2.4.99.24" evidence="4"/>
<dbReference type="OrthoDB" id="9768048at2"/>
<dbReference type="CDD" id="cd03789">
    <property type="entry name" value="GT9_LPS_heptosyltransferase"/>
    <property type="match status" value="1"/>
</dbReference>
<dbReference type="SUPFAM" id="SSF53756">
    <property type="entry name" value="UDP-Glycosyltransferase/glycogen phosphorylase"/>
    <property type="match status" value="1"/>
</dbReference>
<evidence type="ECO:0000313" key="6">
    <source>
        <dbReference type="EMBL" id="QDU33519.1"/>
    </source>
</evidence>
<dbReference type="Proteomes" id="UP000317369">
    <property type="component" value="Chromosome"/>
</dbReference>
<sequence>MTISQDQNIQKLLVYMPTWLGDCVMAIPTLRSLREIYPKAQITLLIRANVKPLFLDLPWVDRIVTVRSKKGVKESDGRRGSLVKLARRLSVRKFDLVVLLPNSFKSALVAKLSGAKRVVGYERDGRGFMLTDRLIPRKNPDGFVPVPTLDYYLGIARYLGATKVDHDMVLFTREEDDKQIDSMLEKNGINLAAGDEFVLLNPGAQKLMKRWPAPQFSEIANKLYEQHGLKIAITGSPSEHGILESIETGTNVPVVNFAKLGMNLRLLKSAVKFSRLMITNDTGPRHIAAAMGTPVVSLFGPTGPEWTKIYFEDEIELSAPGICDACKSESWAKTGRCMHTITVDAVYDSATELLGF</sequence>
<dbReference type="AlphaFoldDB" id="A0A517YTH4"/>
<dbReference type="InterPro" id="IPR011910">
    <property type="entry name" value="RfaF"/>
</dbReference>
<dbReference type="Pfam" id="PF01075">
    <property type="entry name" value="Glyco_transf_9"/>
    <property type="match status" value="1"/>
</dbReference>
<proteinExistence type="inferred from homology"/>
<evidence type="ECO:0000256" key="4">
    <source>
        <dbReference type="ARBA" id="ARBA00044042"/>
    </source>
</evidence>
<keyword evidence="7" id="KW-1185">Reference proteome</keyword>
<keyword evidence="2 6" id="KW-0808">Transferase</keyword>
<dbReference type="InterPro" id="IPR051199">
    <property type="entry name" value="LPS_LOS_Heptosyltrfase"/>
</dbReference>
<evidence type="ECO:0000256" key="1">
    <source>
        <dbReference type="ARBA" id="ARBA00022676"/>
    </source>
</evidence>